<accession>A0A806KSY8</accession>
<organism evidence="3">
    <name type="scientific">uncultured bacterium contig00015</name>
    <dbReference type="NCBI Taxonomy" id="1181506"/>
    <lineage>
        <taxon>Bacteria</taxon>
        <taxon>environmental samples</taxon>
    </lineage>
</organism>
<evidence type="ECO:0000256" key="1">
    <source>
        <dbReference type="ARBA" id="ARBA00004631"/>
    </source>
</evidence>
<keyword evidence="3" id="KW-0282">Flagellum</keyword>
<evidence type="ECO:0000256" key="2">
    <source>
        <dbReference type="ARBA" id="ARBA00022764"/>
    </source>
</evidence>
<dbReference type="AlphaFoldDB" id="A0A806KSY8"/>
<dbReference type="GO" id="GO:0071973">
    <property type="term" value="P:bacterial-type flagellum-dependent cell motility"/>
    <property type="evidence" value="ECO:0007669"/>
    <property type="project" value="InterPro"/>
</dbReference>
<dbReference type="InterPro" id="IPR006714">
    <property type="entry name" value="FlaA"/>
</dbReference>
<sequence>MVFPAFGDTVTSSLEAKILESFNGDEDAKYLWKAEASRFASKVDSVTYPVLKFIDASPAAVYGYNRPSDAPPVRSLGINGKFDRNGYNWIDIYPVLADDPDSLPAEIHVPGRVRNLDLWVWGSNYKYYIEVFLRDYRGVIHTLRLGDISYQGWRNLNVNIPSNIIQARRTLPSYAGLTFVKFRIWTQPTERVDDFYIYFKNLKILTDTFETQFDGNDLADPAYKDSLWAN</sequence>
<reference evidence="3" key="1">
    <citation type="submission" date="2012-03" db="EMBL/GenBank/DDBJ databases">
        <title>Functional metagenomics reveals considerable lignocellulase gene clusters in the gut microbiome of a wood-feeding higher termite.</title>
        <authorList>
            <person name="Liu N."/>
        </authorList>
    </citation>
    <scope>NUCLEOTIDE SEQUENCE</scope>
</reference>
<evidence type="ECO:0000313" key="3">
    <source>
        <dbReference type="EMBL" id="AGS54371.1"/>
    </source>
</evidence>
<name>A0A806KSY8_9BACT</name>
<dbReference type="GO" id="GO:0055040">
    <property type="term" value="C:periplasmic flagellum"/>
    <property type="evidence" value="ECO:0007669"/>
    <property type="project" value="UniProtKB-SubCell"/>
</dbReference>
<keyword evidence="2" id="KW-0574">Periplasm</keyword>
<dbReference type="EMBL" id="JQ844295">
    <property type="protein sequence ID" value="AGS54371.1"/>
    <property type="molecule type" value="Genomic_DNA"/>
</dbReference>
<protein>
    <submittedName>
        <fullName evidence="3">Putative flagellar filament outer layer protein FlaA</fullName>
    </submittedName>
</protein>
<keyword evidence="3" id="KW-0969">Cilium</keyword>
<proteinExistence type="predicted"/>
<dbReference type="GO" id="GO:0030288">
    <property type="term" value="C:outer membrane-bounded periplasmic space"/>
    <property type="evidence" value="ECO:0007669"/>
    <property type="project" value="InterPro"/>
</dbReference>
<keyword evidence="3" id="KW-0966">Cell projection</keyword>
<comment type="subcellular location">
    <subcellularLocation>
        <location evidence="1">Periplasmic flagellum</location>
    </subcellularLocation>
</comment>
<dbReference type="Pfam" id="PF04620">
    <property type="entry name" value="FlaA"/>
    <property type="match status" value="1"/>
</dbReference>